<evidence type="ECO:0000256" key="1">
    <source>
        <dbReference type="ARBA" id="ARBA00022676"/>
    </source>
</evidence>
<dbReference type="Gene3D" id="3.40.50.2000">
    <property type="entry name" value="Glycogen Phosphorylase B"/>
    <property type="match status" value="1"/>
</dbReference>
<dbReference type="EMBL" id="BRYB01004332">
    <property type="protein sequence ID" value="GMI29342.1"/>
    <property type="molecule type" value="Genomic_DNA"/>
</dbReference>
<dbReference type="InterPro" id="IPR001296">
    <property type="entry name" value="Glyco_trans_1"/>
</dbReference>
<proteinExistence type="predicted"/>
<dbReference type="SUPFAM" id="SSF53756">
    <property type="entry name" value="UDP-Glycosyltransferase/glycogen phosphorylase"/>
    <property type="match status" value="1"/>
</dbReference>
<feature type="domain" description="Glycosyl transferase family 1" evidence="3">
    <location>
        <begin position="241"/>
        <end position="365"/>
    </location>
</feature>
<keyword evidence="1" id="KW-0328">Glycosyltransferase</keyword>
<dbReference type="Proteomes" id="UP001165060">
    <property type="component" value="Unassembled WGS sequence"/>
</dbReference>
<evidence type="ECO:0000313" key="5">
    <source>
        <dbReference type="Proteomes" id="UP001165060"/>
    </source>
</evidence>
<evidence type="ECO:0000256" key="2">
    <source>
        <dbReference type="SAM" id="SignalP"/>
    </source>
</evidence>
<sequence length="465" mass="50897">MPPLPALLFSTVFLLLAPLATPYLLPAPQANLQSTVVLLLSLVSLSASNPLELSEIPEICEEPRKLRVSLEAPLNTTNSYSLVAANLALALAKRRDVEVSLHKLPNYSESWPAEAYADVFREDQNALLGSLPRSDLTEGWAEEADVTLRVNMNFGPPLKGGKLAVLATTERGYLAQEAIAGDVPLADLDGVLVAPTEWAKGGFVASGREEVKVVPHGVDVTTFFPLPAETRLSLRQQAEWASSFVFLHVSSMTDNKNVELILEVFRDVAYRFEGVKLVLKGNDALYSSRERLLRMDGYRELEDAGLVEYYGDDLSNVGIAQMQQLADVYLAPYKYEGFNLPVLEAMACGTPVIVSAGGSTDDFVGGDEWKVETRVDVFEGVQLVSKQLEGKEPGAFQVEELGEGWYVKATTRELLVDRDDLYEKMVAAVKGGGGGEGERARRAGRVRAEYSWDVVAERILEELLA</sequence>
<dbReference type="Pfam" id="PF00534">
    <property type="entry name" value="Glycos_transf_1"/>
    <property type="match status" value="1"/>
</dbReference>
<keyword evidence="5" id="KW-1185">Reference proteome</keyword>
<organism evidence="4 5">
    <name type="scientific">Tetraparma gracilis</name>
    <dbReference type="NCBI Taxonomy" id="2962635"/>
    <lineage>
        <taxon>Eukaryota</taxon>
        <taxon>Sar</taxon>
        <taxon>Stramenopiles</taxon>
        <taxon>Ochrophyta</taxon>
        <taxon>Bolidophyceae</taxon>
        <taxon>Parmales</taxon>
        <taxon>Triparmaceae</taxon>
        <taxon>Tetraparma</taxon>
    </lineage>
</organism>
<protein>
    <recommendedName>
        <fullName evidence="3">Glycosyl transferase family 1 domain-containing protein</fullName>
    </recommendedName>
</protein>
<comment type="caution">
    <text evidence="4">The sequence shown here is derived from an EMBL/GenBank/DDBJ whole genome shotgun (WGS) entry which is preliminary data.</text>
</comment>
<dbReference type="CDD" id="cd03801">
    <property type="entry name" value="GT4_PimA-like"/>
    <property type="match status" value="1"/>
</dbReference>
<dbReference type="PANTHER" id="PTHR46656:SF3">
    <property type="entry name" value="PUTATIVE-RELATED"/>
    <property type="match status" value="1"/>
</dbReference>
<reference evidence="4 5" key="1">
    <citation type="journal article" date="2023" name="Commun. Biol.">
        <title>Genome analysis of Parmales, the sister group of diatoms, reveals the evolutionary specialization of diatoms from phago-mixotrophs to photoautotrophs.</title>
        <authorList>
            <person name="Ban H."/>
            <person name="Sato S."/>
            <person name="Yoshikawa S."/>
            <person name="Yamada K."/>
            <person name="Nakamura Y."/>
            <person name="Ichinomiya M."/>
            <person name="Sato N."/>
            <person name="Blanc-Mathieu R."/>
            <person name="Endo H."/>
            <person name="Kuwata A."/>
            <person name="Ogata H."/>
        </authorList>
    </citation>
    <scope>NUCLEOTIDE SEQUENCE [LARGE SCALE GENOMIC DNA]</scope>
</reference>
<feature type="chain" id="PRO_5045945798" description="Glycosyl transferase family 1 domain-containing protein" evidence="2">
    <location>
        <begin position="23"/>
        <end position="465"/>
    </location>
</feature>
<gene>
    <name evidence="4" type="ORF">TeGR_g7124</name>
</gene>
<accession>A0ABQ6MP99</accession>
<evidence type="ECO:0000259" key="3">
    <source>
        <dbReference type="Pfam" id="PF00534"/>
    </source>
</evidence>
<evidence type="ECO:0000313" key="4">
    <source>
        <dbReference type="EMBL" id="GMI29342.1"/>
    </source>
</evidence>
<feature type="signal peptide" evidence="2">
    <location>
        <begin position="1"/>
        <end position="22"/>
    </location>
</feature>
<keyword evidence="2" id="KW-0732">Signal</keyword>
<keyword evidence="1" id="KW-0808">Transferase</keyword>
<name>A0ABQ6MP99_9STRA</name>
<dbReference type="PANTHER" id="PTHR46656">
    <property type="entry name" value="PUTATIVE-RELATED"/>
    <property type="match status" value="1"/>
</dbReference>